<gene>
    <name evidence="6" type="ORF">DYH56_03675</name>
</gene>
<feature type="domain" description="FAD/NAD(P)-binding" evidence="4">
    <location>
        <begin position="9"/>
        <end position="291"/>
    </location>
</feature>
<accession>A0ABX9KJR6</accession>
<dbReference type="PRINTS" id="PR00411">
    <property type="entry name" value="PNDRDTASEI"/>
</dbReference>
<dbReference type="InterPro" id="IPR050260">
    <property type="entry name" value="FAD-bd_OxRdtase"/>
</dbReference>
<dbReference type="Proteomes" id="UP000263486">
    <property type="component" value="Unassembled WGS sequence"/>
</dbReference>
<dbReference type="SUPFAM" id="SSF51905">
    <property type="entry name" value="FAD/NAD(P)-binding domain"/>
    <property type="match status" value="1"/>
</dbReference>
<keyword evidence="2" id="KW-0285">Flavoprotein</keyword>
<dbReference type="InterPro" id="IPR016156">
    <property type="entry name" value="FAD/NAD-linked_Rdtase_dimer_sf"/>
</dbReference>
<feature type="domain" description="NADH-rubredoxin oxidoreductase C-terminal" evidence="5">
    <location>
        <begin position="322"/>
        <end position="384"/>
    </location>
</feature>
<dbReference type="InterPro" id="IPR023753">
    <property type="entry name" value="FAD/NAD-binding_dom"/>
</dbReference>
<comment type="caution">
    <text evidence="6">The sequence shown here is derived from an EMBL/GenBank/DDBJ whole genome shotgun (WGS) entry which is preliminary data.</text>
</comment>
<evidence type="ECO:0000313" key="6">
    <source>
        <dbReference type="EMBL" id="REI42466.1"/>
    </source>
</evidence>
<name>A0ABX9KJR6_9FUSO</name>
<evidence type="ECO:0000259" key="4">
    <source>
        <dbReference type="Pfam" id="PF07992"/>
    </source>
</evidence>
<evidence type="ECO:0000256" key="3">
    <source>
        <dbReference type="ARBA" id="ARBA00022827"/>
    </source>
</evidence>
<dbReference type="PRINTS" id="PR00368">
    <property type="entry name" value="FADPNR"/>
</dbReference>
<dbReference type="Pfam" id="PF07992">
    <property type="entry name" value="Pyr_redox_2"/>
    <property type="match status" value="1"/>
</dbReference>
<keyword evidence="3" id="KW-0274">FAD</keyword>
<dbReference type="Gene3D" id="3.30.390.30">
    <property type="match status" value="1"/>
</dbReference>
<evidence type="ECO:0000256" key="1">
    <source>
        <dbReference type="ARBA" id="ARBA00001974"/>
    </source>
</evidence>
<evidence type="ECO:0000259" key="5">
    <source>
        <dbReference type="Pfam" id="PF18267"/>
    </source>
</evidence>
<dbReference type="PANTHER" id="PTHR43429">
    <property type="entry name" value="PYRIDINE NUCLEOTIDE-DISULFIDE OXIDOREDUCTASE DOMAIN-CONTAINING"/>
    <property type="match status" value="1"/>
</dbReference>
<dbReference type="InterPro" id="IPR036188">
    <property type="entry name" value="FAD/NAD-bd_sf"/>
</dbReference>
<reference evidence="6 7" key="1">
    <citation type="submission" date="2018-08" db="EMBL/GenBank/DDBJ databases">
        <title>Draft genome sequence of Psychrilyobacter sp. strain SD5 isolated from Black Sea water.</title>
        <authorList>
            <person name="Yadav S."/>
            <person name="Villanueva L."/>
            <person name="Damste J.S.S."/>
        </authorList>
    </citation>
    <scope>NUCLEOTIDE SEQUENCE [LARGE SCALE GENOMIC DNA]</scope>
    <source>
        <strain evidence="6 7">SD5</strain>
    </source>
</reference>
<dbReference type="Pfam" id="PF18267">
    <property type="entry name" value="Rubredoxin_C"/>
    <property type="match status" value="1"/>
</dbReference>
<evidence type="ECO:0000256" key="2">
    <source>
        <dbReference type="ARBA" id="ARBA00022630"/>
    </source>
</evidence>
<proteinExistence type="predicted"/>
<sequence length="395" mass="43549">MKFKGAFMKYLILGNGIAGISAAISAREHDETGEISVVTKSPMPFYYRIRLIEYLAKKTPIEKLIAYGDAYYDDKKIKVTLNKEAVRIDSKNKKVEFSDGSMMSYDRLLLATGARPRYPDIEGMDKEGILKFRGASDSDEIIHHIEICDRVVVLGGGVLGLEAANSLVQLGKDVTVVESADRLLHRQLGREGAEILQRTLEEKGIKFILGKTIKRIVGSKRVEGVEFEDGTIFDTGCIVLSAGIIPRLELCESAGIAFNRGIIVDEHMETNIKGIFAAGDAAEFKGTLYGLWAPSKEQGEVAGGNMTGIKIRNYNPTVPELRLKITGISLFSGGNIDEDGAVLYKYNKDGIFRKFFVRDNKIVGAILIGDMKTSMMAGHFIRSKEGPEVLYGLYE</sequence>
<protein>
    <submittedName>
        <fullName evidence="6">NAD(P)/FAD-dependent oxidoreductase</fullName>
    </submittedName>
</protein>
<dbReference type="Gene3D" id="3.50.50.60">
    <property type="entry name" value="FAD/NAD(P)-binding domain"/>
    <property type="match status" value="2"/>
</dbReference>
<dbReference type="EMBL" id="QUAJ01000004">
    <property type="protein sequence ID" value="REI42466.1"/>
    <property type="molecule type" value="Genomic_DNA"/>
</dbReference>
<dbReference type="PANTHER" id="PTHR43429:SF3">
    <property type="entry name" value="NITRITE REDUCTASE [NAD(P)H]"/>
    <property type="match status" value="1"/>
</dbReference>
<comment type="cofactor">
    <cofactor evidence="1">
        <name>FAD</name>
        <dbReference type="ChEBI" id="CHEBI:57692"/>
    </cofactor>
</comment>
<organism evidence="6 7">
    <name type="scientific">Psychrilyobacter piezotolerans</name>
    <dbReference type="NCBI Taxonomy" id="2293438"/>
    <lineage>
        <taxon>Bacteria</taxon>
        <taxon>Fusobacteriati</taxon>
        <taxon>Fusobacteriota</taxon>
        <taxon>Fusobacteriia</taxon>
        <taxon>Fusobacteriales</taxon>
        <taxon>Fusobacteriaceae</taxon>
        <taxon>Psychrilyobacter</taxon>
    </lineage>
</organism>
<evidence type="ECO:0000313" key="7">
    <source>
        <dbReference type="Proteomes" id="UP000263486"/>
    </source>
</evidence>
<keyword evidence="7" id="KW-1185">Reference proteome</keyword>
<dbReference type="InterPro" id="IPR041575">
    <property type="entry name" value="Rubredoxin_C"/>
</dbReference>